<dbReference type="Pfam" id="PF24473">
    <property type="entry name" value="CON_HrpB"/>
    <property type="match status" value="1"/>
</dbReference>
<dbReference type="SUPFAM" id="SSF52540">
    <property type="entry name" value="P-loop containing nucleoside triphosphate hydrolases"/>
    <property type="match status" value="1"/>
</dbReference>
<dbReference type="InterPro" id="IPR011545">
    <property type="entry name" value="DEAD/DEAH_box_helicase_dom"/>
</dbReference>
<feature type="domain" description="Helicase C-terminal" evidence="6">
    <location>
        <begin position="209"/>
        <end position="376"/>
    </location>
</feature>
<dbReference type="AlphaFoldDB" id="A0A1T5CBB1"/>
<dbReference type="Pfam" id="PF00271">
    <property type="entry name" value="Helicase_C"/>
    <property type="match status" value="1"/>
</dbReference>
<dbReference type="Proteomes" id="UP000191055">
    <property type="component" value="Unassembled WGS sequence"/>
</dbReference>
<evidence type="ECO:0000256" key="2">
    <source>
        <dbReference type="ARBA" id="ARBA00022801"/>
    </source>
</evidence>
<gene>
    <name evidence="7" type="ORF">SAMN03080601_00747</name>
</gene>
<dbReference type="GO" id="GO:0016787">
    <property type="term" value="F:hydrolase activity"/>
    <property type="evidence" value="ECO:0007669"/>
    <property type="project" value="UniProtKB-KW"/>
</dbReference>
<reference evidence="7 8" key="1">
    <citation type="submission" date="2017-02" db="EMBL/GenBank/DDBJ databases">
        <authorList>
            <person name="Peterson S.W."/>
        </authorList>
    </citation>
    <scope>NUCLEOTIDE SEQUENCE [LARGE SCALE GENOMIC DNA]</scope>
    <source>
        <strain evidence="7 8">DSM 24412</strain>
    </source>
</reference>
<sequence>MNHQLFQQELQKLPIHQIIPQVKQELNNHNTLILHAPPGAGKSTMIPLTLLEEKWLDGKKIIMLEPRRLAARSIAARMAALLGEKVGETVGYRIRFENKTSAATRIEVVTEGILTRMLQADNSLENAGLIIFDEFHERSLFADVALAICREAQQLIRPDLRLVVMSATLNTEALTKMLNAPLISADGRQYPVETIYTGVRDLTILPQRTARVVIDAIKKETGDILVFLPGEAEIRQCEEILKKSLPKISIHPLYGQLPFSAQIAAIMPNKQGKRKVVMATSIAETSLTIEGISVVVDSGYGRTLQFNPGNGLSRLTTVEITKDTADQRAGRAGRLGPGKCYRMWSKADHSRMKAHRIPEIEESDLSSLVLDLAQWGNLNINELTWLTPPPRSHLQQAIDTLTQLGALEDEKITSHGKKMGSLPCHPRIAHMLIKAEEANQLPLATDLAAVLEERDPLGKEAGIDVNLRIEALRRYRGQKTNNKIWDRIEKVAASYRKMFNSTPSNVPFDPYDTGLLLVHAYPERIASARPGTNARFQLSNGTYAIASHTDDMAHEPWLVVANMDARQGDGKIFLAAPVNPRDLAPMVKTTEAVIWDIRKGGLIASKDLKIGSITLQSTALDKPDSELVTKAILEIIKKEGERLLDFNIDVQQWQNRVLSLKIWNPENNWPDVSTSTLLENCENWLTPWLINIKRNDDLAKIDLLNALHYHLKPEQQKELEKLAPRSIKVPSGSDIKLKYNSDGSPPVLSVRLQEMFGLAETPKVNNGNTNVLLHLLSPGFKPVQVTSDLKSFWNNAYFEVKKELKSRYPKHVWPDDPWNEKATRGVKRRK</sequence>
<evidence type="ECO:0000259" key="6">
    <source>
        <dbReference type="PROSITE" id="PS51194"/>
    </source>
</evidence>
<dbReference type="InterPro" id="IPR013689">
    <property type="entry name" value="RNA_helicase_ATP-dep_HrpB_C"/>
</dbReference>
<dbReference type="GO" id="GO:0003676">
    <property type="term" value="F:nucleic acid binding"/>
    <property type="evidence" value="ECO:0007669"/>
    <property type="project" value="InterPro"/>
</dbReference>
<dbReference type="Pfam" id="PF08482">
    <property type="entry name" value="HrpB_C"/>
    <property type="match status" value="1"/>
</dbReference>
<dbReference type="InterPro" id="IPR010225">
    <property type="entry name" value="HrpB"/>
</dbReference>
<dbReference type="NCBIfam" id="TIGR01970">
    <property type="entry name" value="DEAH_box_HrpB"/>
    <property type="match status" value="1"/>
</dbReference>
<dbReference type="PANTHER" id="PTHR43519">
    <property type="entry name" value="ATP-DEPENDENT RNA HELICASE HRPB"/>
    <property type="match status" value="1"/>
</dbReference>
<dbReference type="RefSeq" id="WP_198314165.1">
    <property type="nucleotide sequence ID" value="NZ_CP021904.1"/>
</dbReference>
<dbReference type="Pfam" id="PF00270">
    <property type="entry name" value="DEAD"/>
    <property type="match status" value="1"/>
</dbReference>
<dbReference type="SMART" id="SM00487">
    <property type="entry name" value="DEXDc"/>
    <property type="match status" value="1"/>
</dbReference>
<keyword evidence="8" id="KW-1185">Reference proteome</keyword>
<protein>
    <submittedName>
        <fullName evidence="7">ATP-dependent helicase HrpB</fullName>
    </submittedName>
</protein>
<dbReference type="FunFam" id="3.40.50.300:FF:002125">
    <property type="entry name" value="ATP-dependent helicase HrpB"/>
    <property type="match status" value="1"/>
</dbReference>
<proteinExistence type="predicted"/>
<organism evidence="7 8">
    <name type="scientific">Alkalitalea saponilacus</name>
    <dbReference type="NCBI Taxonomy" id="889453"/>
    <lineage>
        <taxon>Bacteria</taxon>
        <taxon>Pseudomonadati</taxon>
        <taxon>Bacteroidota</taxon>
        <taxon>Bacteroidia</taxon>
        <taxon>Marinilabiliales</taxon>
        <taxon>Marinilabiliaceae</taxon>
        <taxon>Alkalitalea</taxon>
    </lineage>
</organism>
<keyword evidence="3 7" id="KW-0347">Helicase</keyword>
<dbReference type="CDD" id="cd18791">
    <property type="entry name" value="SF2_C_RHA"/>
    <property type="match status" value="1"/>
</dbReference>
<dbReference type="InterPro" id="IPR027417">
    <property type="entry name" value="P-loop_NTPase"/>
</dbReference>
<dbReference type="Gene3D" id="3.40.50.300">
    <property type="entry name" value="P-loop containing nucleotide triphosphate hydrolases"/>
    <property type="match status" value="2"/>
</dbReference>
<evidence type="ECO:0000313" key="7">
    <source>
        <dbReference type="EMBL" id="SKB56738.1"/>
    </source>
</evidence>
<keyword evidence="2" id="KW-0378">Hydrolase</keyword>
<keyword evidence="4" id="KW-0067">ATP-binding</keyword>
<dbReference type="InterPro" id="IPR049614">
    <property type="entry name" value="HrpB_DEXH"/>
</dbReference>
<accession>A0A1T5CBB1</accession>
<dbReference type="PIRSF" id="PIRSF005496">
    <property type="entry name" value="ATP_hel_hrpB"/>
    <property type="match status" value="1"/>
</dbReference>
<dbReference type="STRING" id="889453.SAMN03080601_00747"/>
<dbReference type="Gene3D" id="1.20.120.1080">
    <property type="match status" value="1"/>
</dbReference>
<keyword evidence="1" id="KW-0547">Nucleotide-binding</keyword>
<feature type="domain" description="Helicase ATP-binding" evidence="5">
    <location>
        <begin position="23"/>
        <end position="187"/>
    </location>
</feature>
<dbReference type="InterPro" id="IPR056329">
    <property type="entry name" value="CON_HrpB"/>
</dbReference>
<name>A0A1T5CBB1_9BACT</name>
<dbReference type="CDD" id="cd17990">
    <property type="entry name" value="DEXHc_HrpB"/>
    <property type="match status" value="1"/>
</dbReference>
<dbReference type="InterPro" id="IPR007502">
    <property type="entry name" value="Helicase-assoc_dom"/>
</dbReference>
<dbReference type="PROSITE" id="PS51194">
    <property type="entry name" value="HELICASE_CTER"/>
    <property type="match status" value="1"/>
</dbReference>
<dbReference type="InterPro" id="IPR001650">
    <property type="entry name" value="Helicase_C-like"/>
</dbReference>
<evidence type="ECO:0000256" key="1">
    <source>
        <dbReference type="ARBA" id="ARBA00022741"/>
    </source>
</evidence>
<dbReference type="InterPro" id="IPR014001">
    <property type="entry name" value="Helicase_ATP-bd"/>
</dbReference>
<dbReference type="SMART" id="SM00847">
    <property type="entry name" value="HA2"/>
    <property type="match status" value="1"/>
</dbReference>
<dbReference type="PROSITE" id="PS51192">
    <property type="entry name" value="HELICASE_ATP_BIND_1"/>
    <property type="match status" value="1"/>
</dbReference>
<evidence type="ECO:0000256" key="3">
    <source>
        <dbReference type="ARBA" id="ARBA00022806"/>
    </source>
</evidence>
<dbReference type="SMART" id="SM00490">
    <property type="entry name" value="HELICc"/>
    <property type="match status" value="1"/>
</dbReference>
<evidence type="ECO:0000256" key="4">
    <source>
        <dbReference type="ARBA" id="ARBA00022840"/>
    </source>
</evidence>
<evidence type="ECO:0000313" key="8">
    <source>
        <dbReference type="Proteomes" id="UP000191055"/>
    </source>
</evidence>
<dbReference type="GO" id="GO:0005524">
    <property type="term" value="F:ATP binding"/>
    <property type="evidence" value="ECO:0007669"/>
    <property type="project" value="UniProtKB-KW"/>
</dbReference>
<dbReference type="GO" id="GO:0004386">
    <property type="term" value="F:helicase activity"/>
    <property type="evidence" value="ECO:0007669"/>
    <property type="project" value="UniProtKB-KW"/>
</dbReference>
<dbReference type="PANTHER" id="PTHR43519:SF1">
    <property type="entry name" value="ATP-DEPENDENT RNA HELICASE HRPB"/>
    <property type="match status" value="1"/>
</dbReference>
<dbReference type="EMBL" id="FUYV01000003">
    <property type="protein sequence ID" value="SKB56738.1"/>
    <property type="molecule type" value="Genomic_DNA"/>
</dbReference>
<evidence type="ECO:0000259" key="5">
    <source>
        <dbReference type="PROSITE" id="PS51192"/>
    </source>
</evidence>